<comment type="caution">
    <text evidence="2">The sequence shown here is derived from an EMBL/GenBank/DDBJ whole genome shotgun (WGS) entry which is preliminary data.</text>
</comment>
<dbReference type="AlphaFoldDB" id="A0AAN7AYB4"/>
<dbReference type="GO" id="GO:0016301">
    <property type="term" value="F:kinase activity"/>
    <property type="evidence" value="ECO:0007669"/>
    <property type="project" value="UniProtKB-KW"/>
</dbReference>
<keyword evidence="3" id="KW-1185">Reference proteome</keyword>
<reference evidence="2" key="1">
    <citation type="journal article" date="2023" name="Mol. Phylogenet. Evol.">
        <title>Genome-scale phylogeny and comparative genomics of the fungal order Sordariales.</title>
        <authorList>
            <person name="Hensen N."/>
            <person name="Bonometti L."/>
            <person name="Westerberg I."/>
            <person name="Brannstrom I.O."/>
            <person name="Guillou S."/>
            <person name="Cros-Aarteil S."/>
            <person name="Calhoun S."/>
            <person name="Haridas S."/>
            <person name="Kuo A."/>
            <person name="Mondo S."/>
            <person name="Pangilinan J."/>
            <person name="Riley R."/>
            <person name="LaButti K."/>
            <person name="Andreopoulos B."/>
            <person name="Lipzen A."/>
            <person name="Chen C."/>
            <person name="Yan M."/>
            <person name="Daum C."/>
            <person name="Ng V."/>
            <person name="Clum A."/>
            <person name="Steindorff A."/>
            <person name="Ohm R.A."/>
            <person name="Martin F."/>
            <person name="Silar P."/>
            <person name="Natvig D.O."/>
            <person name="Lalanne C."/>
            <person name="Gautier V."/>
            <person name="Ament-Velasquez S.L."/>
            <person name="Kruys A."/>
            <person name="Hutchinson M.I."/>
            <person name="Powell A.J."/>
            <person name="Barry K."/>
            <person name="Miller A.N."/>
            <person name="Grigoriev I.V."/>
            <person name="Debuchy R."/>
            <person name="Gladieux P."/>
            <person name="Hiltunen Thoren M."/>
            <person name="Johannesson H."/>
        </authorList>
    </citation>
    <scope>NUCLEOTIDE SEQUENCE</scope>
    <source>
        <strain evidence="2">CBS 315.58</strain>
    </source>
</reference>
<feature type="transmembrane region" description="Helical" evidence="1">
    <location>
        <begin position="338"/>
        <end position="357"/>
    </location>
</feature>
<gene>
    <name evidence="2" type="ORF">QBC40DRAFT_223029</name>
</gene>
<organism evidence="2 3">
    <name type="scientific">Triangularia verruculosa</name>
    <dbReference type="NCBI Taxonomy" id="2587418"/>
    <lineage>
        <taxon>Eukaryota</taxon>
        <taxon>Fungi</taxon>
        <taxon>Dikarya</taxon>
        <taxon>Ascomycota</taxon>
        <taxon>Pezizomycotina</taxon>
        <taxon>Sordariomycetes</taxon>
        <taxon>Sordariomycetidae</taxon>
        <taxon>Sordariales</taxon>
        <taxon>Podosporaceae</taxon>
        <taxon>Triangularia</taxon>
    </lineage>
</organism>
<proteinExistence type="predicted"/>
<keyword evidence="2" id="KW-0808">Transferase</keyword>
<sequence length="372" mass="42485">METLYAEGSQLSLAVSESGRDWAVPEQQLTVMILEPASAPTMSVVMKVSFEDARSGCTRLAILKMFDRRFAPSVRRRINPVYDDDAESAWCEYVRDGKAPALFAFLHEQLRLEDEGITRPPRTEEEMRVKKGKKEGIMQWKALQLFEDETRAYATLSHFQGRYIPRFFAQVYLTVKEPSPDPHNSDDNNPTLRPEYFQIPGVLLEYVDGFNLTDLGSTNVPQHKWHSIIQQAVDAARYINDAGVINTDCQPRNVVVQRETLRPLHIDFAQCLFAEDMGWEEFGETKIMIDNQGAIGTVMVGKLQRAGVKLPEIRYNRFRDWGRVGRILTHFPFAVTPWSGVGYGVGVGVLILAWVVVRRRGILRGLNYFRNR</sequence>
<keyword evidence="1" id="KW-0472">Membrane</keyword>
<reference evidence="2" key="2">
    <citation type="submission" date="2023-05" db="EMBL/GenBank/DDBJ databases">
        <authorList>
            <consortium name="Lawrence Berkeley National Laboratory"/>
            <person name="Steindorff A."/>
            <person name="Hensen N."/>
            <person name="Bonometti L."/>
            <person name="Westerberg I."/>
            <person name="Brannstrom I.O."/>
            <person name="Guillou S."/>
            <person name="Cros-Aarteil S."/>
            <person name="Calhoun S."/>
            <person name="Haridas S."/>
            <person name="Kuo A."/>
            <person name="Mondo S."/>
            <person name="Pangilinan J."/>
            <person name="Riley R."/>
            <person name="Labutti K."/>
            <person name="Andreopoulos B."/>
            <person name="Lipzen A."/>
            <person name="Chen C."/>
            <person name="Yanf M."/>
            <person name="Daum C."/>
            <person name="Ng V."/>
            <person name="Clum A."/>
            <person name="Ohm R."/>
            <person name="Martin F."/>
            <person name="Silar P."/>
            <person name="Natvig D."/>
            <person name="Lalanne C."/>
            <person name="Gautier V."/>
            <person name="Ament-Velasquez S.L."/>
            <person name="Kruys A."/>
            <person name="Hutchinson M.I."/>
            <person name="Powell A.J."/>
            <person name="Barry K."/>
            <person name="Miller A.N."/>
            <person name="Grigoriev I.V."/>
            <person name="Debuchy R."/>
            <person name="Gladieux P."/>
            <person name="Thoren M.H."/>
            <person name="Johannesson H."/>
        </authorList>
    </citation>
    <scope>NUCLEOTIDE SEQUENCE</scope>
    <source>
        <strain evidence="2">CBS 315.58</strain>
    </source>
</reference>
<protein>
    <submittedName>
        <fullName evidence="2">Serine/threonine-protein kinase</fullName>
    </submittedName>
</protein>
<keyword evidence="1" id="KW-1133">Transmembrane helix</keyword>
<keyword evidence="2" id="KW-0418">Kinase</keyword>
<accession>A0AAN7AYB4</accession>
<dbReference type="InterPro" id="IPR011009">
    <property type="entry name" value="Kinase-like_dom_sf"/>
</dbReference>
<dbReference type="EMBL" id="MU863904">
    <property type="protein sequence ID" value="KAK4201760.1"/>
    <property type="molecule type" value="Genomic_DNA"/>
</dbReference>
<evidence type="ECO:0000313" key="2">
    <source>
        <dbReference type="EMBL" id="KAK4201760.1"/>
    </source>
</evidence>
<evidence type="ECO:0000256" key="1">
    <source>
        <dbReference type="SAM" id="Phobius"/>
    </source>
</evidence>
<dbReference type="Gene3D" id="1.10.510.10">
    <property type="entry name" value="Transferase(Phosphotransferase) domain 1"/>
    <property type="match status" value="1"/>
</dbReference>
<keyword evidence="1" id="KW-0812">Transmembrane</keyword>
<dbReference type="SUPFAM" id="SSF56112">
    <property type="entry name" value="Protein kinase-like (PK-like)"/>
    <property type="match status" value="1"/>
</dbReference>
<name>A0AAN7AYB4_9PEZI</name>
<evidence type="ECO:0000313" key="3">
    <source>
        <dbReference type="Proteomes" id="UP001303160"/>
    </source>
</evidence>
<dbReference type="Proteomes" id="UP001303160">
    <property type="component" value="Unassembled WGS sequence"/>
</dbReference>